<gene>
    <name evidence="2" type="ORF">EPJ84_08405</name>
</gene>
<name>A0A5C8FGS8_9SPIR</name>
<dbReference type="EMBL" id="SAYE01000015">
    <property type="protein sequence ID" value="TXJ49003.1"/>
    <property type="molecule type" value="Genomic_DNA"/>
</dbReference>
<comment type="caution">
    <text evidence="2">The sequence shown here is derived from an EMBL/GenBank/DDBJ whole genome shotgun (WGS) entry which is preliminary data.</text>
</comment>
<organism evidence="2 3">
    <name type="scientific">Brachyspira aalborgi</name>
    <dbReference type="NCBI Taxonomy" id="29522"/>
    <lineage>
        <taxon>Bacteria</taxon>
        <taxon>Pseudomonadati</taxon>
        <taxon>Spirochaetota</taxon>
        <taxon>Spirochaetia</taxon>
        <taxon>Brachyspirales</taxon>
        <taxon>Brachyspiraceae</taxon>
        <taxon>Brachyspira</taxon>
    </lineage>
</organism>
<proteinExistence type="predicted"/>
<dbReference type="Proteomes" id="UP000322307">
    <property type="component" value="Unassembled WGS sequence"/>
</dbReference>
<evidence type="ECO:0000313" key="3">
    <source>
        <dbReference type="Proteomes" id="UP000322307"/>
    </source>
</evidence>
<evidence type="ECO:0000313" key="2">
    <source>
        <dbReference type="EMBL" id="TXJ49003.1"/>
    </source>
</evidence>
<dbReference type="AlphaFoldDB" id="A0A5C8FGS8"/>
<feature type="region of interest" description="Disordered" evidence="1">
    <location>
        <begin position="26"/>
        <end position="45"/>
    </location>
</feature>
<protein>
    <submittedName>
        <fullName evidence="2">Uncharacterized protein</fullName>
    </submittedName>
</protein>
<dbReference type="RefSeq" id="WP_147718367.1">
    <property type="nucleotide sequence ID" value="NZ_SAYE01000015.1"/>
</dbReference>
<dbReference type="PROSITE" id="PS51257">
    <property type="entry name" value="PROKAR_LIPOPROTEIN"/>
    <property type="match status" value="1"/>
</dbReference>
<evidence type="ECO:0000256" key="1">
    <source>
        <dbReference type="SAM" id="MobiDB-lite"/>
    </source>
</evidence>
<reference evidence="2 3" key="1">
    <citation type="journal article" date="1992" name="Lakartidningen">
        <title>[Penicillin V and not amoxicillin is the first choice preparation in acute otitis].</title>
        <authorList>
            <person name="Kamme C."/>
            <person name="Lundgren K."/>
            <person name="Prellner K."/>
        </authorList>
    </citation>
    <scope>NUCLEOTIDE SEQUENCE [LARGE SCALE GENOMIC DNA]</scope>
    <source>
        <strain evidence="2 3">PC3939II</strain>
    </source>
</reference>
<accession>A0A5C8FGS8</accession>
<sequence>MKNKIISIIFIILLITSCRKSRDITGGGNNGGNNGNSRLTKYNYEPPQKDTKVAKDFLVKLMEMKKQYPKGELMAYYKGLTSWHFTIDSGYKRYYFDNDANITNIYIKGKIETNCIFWGMLPENPQIACYYYKKSDGKIEVLNSLMYENGLIKDKVSIWNKDGSISRNEGLAKKSRDAVLKSTKTNSTYDNTKLKPSQTDSKDASEWKEQMKNKVLNGQTPYYKQANFYFDNIGNLTIKYTNNTTEINDKYTFWGATNCNGDLYGLYYISNNLNMYYEAINISTNCKCNNGPFFTKDIIFEEGKIYEYDYTGINTSTTTTENNDWKNKVAGKIIEEKDVENTYTFLDNGDISVKTRKGKNYTLKFWGATNYHNDLCGIYYIKFNLKDIFGIIAPNEETYFYYGYRFEEYGEDKGYKGRFPELIEMGQNIFYYPPSYYFDIFILWCDTYFDKNGKPKRPIDWTTMPIQETQYISSLNTKTILLMENKK</sequence>